<dbReference type="SMART" id="SM00749">
    <property type="entry name" value="BON"/>
    <property type="match status" value="2"/>
</dbReference>
<dbReference type="PROSITE" id="PS51257">
    <property type="entry name" value="PROKAR_LIPOPROTEIN"/>
    <property type="match status" value="1"/>
</dbReference>
<evidence type="ECO:0000256" key="1">
    <source>
        <dbReference type="ARBA" id="ARBA00022729"/>
    </source>
</evidence>
<reference evidence="4 5" key="1">
    <citation type="submission" date="2018-05" db="EMBL/GenBank/DDBJ databases">
        <title>Genomic Encyclopedia of Type Strains, Phase IV (KMG-IV): sequencing the most valuable type-strain genomes for metagenomic binning, comparative biology and taxonomic classification.</title>
        <authorList>
            <person name="Goeker M."/>
        </authorList>
    </citation>
    <scope>NUCLEOTIDE SEQUENCE [LARGE SCALE GENOMIC DNA]</scope>
    <source>
        <strain evidence="4 5">DSM 29661</strain>
    </source>
</reference>
<dbReference type="PANTHER" id="PTHR34606">
    <property type="entry name" value="BON DOMAIN-CONTAINING PROTEIN"/>
    <property type="match status" value="1"/>
</dbReference>
<evidence type="ECO:0000259" key="3">
    <source>
        <dbReference type="PROSITE" id="PS50914"/>
    </source>
</evidence>
<sequence length="193" mass="20479">MMRRGLGVAVGALVLMSSLSACVPVVVAGAGAAAMVGTDRRTTGSYTDDQTFEVKLAGQIADKVPGVHVNVTSFNRAVLLTGEVPDDNARAQVDFLARAQPGVRKLYNYVVIAPNSTLGNRLNDSGLSAKVRTRLLQGKNFSSNHIKVVTERGEVYLLGLVSEAEGQEAAQLASETSGVLKVVTLYEYLDQAR</sequence>
<dbReference type="Proteomes" id="UP000247555">
    <property type="component" value="Unassembled WGS sequence"/>
</dbReference>
<feature type="chain" id="PRO_5016300905" evidence="2">
    <location>
        <begin position="22"/>
        <end position="193"/>
    </location>
</feature>
<proteinExistence type="predicted"/>
<dbReference type="EMBL" id="QJKI01000006">
    <property type="protein sequence ID" value="PXX79379.1"/>
    <property type="molecule type" value="Genomic_DNA"/>
</dbReference>
<dbReference type="PROSITE" id="PS50914">
    <property type="entry name" value="BON"/>
    <property type="match status" value="2"/>
</dbReference>
<feature type="domain" description="BON" evidence="3">
    <location>
        <begin position="123"/>
        <end position="190"/>
    </location>
</feature>
<organism evidence="4 5">
    <name type="scientific">Rivihabitans pingtungensis</name>
    <dbReference type="NCBI Taxonomy" id="1054498"/>
    <lineage>
        <taxon>Bacteria</taxon>
        <taxon>Pseudomonadati</taxon>
        <taxon>Pseudomonadota</taxon>
        <taxon>Betaproteobacteria</taxon>
        <taxon>Neisseriales</taxon>
        <taxon>Aquaspirillaceae</taxon>
        <taxon>Rivihabitans</taxon>
    </lineage>
</organism>
<name>A0A318KNS4_9NEIS</name>
<evidence type="ECO:0000256" key="2">
    <source>
        <dbReference type="SAM" id="SignalP"/>
    </source>
</evidence>
<accession>A0A318KNS4</accession>
<dbReference type="AlphaFoldDB" id="A0A318KNS4"/>
<dbReference type="RefSeq" id="WP_245906822.1">
    <property type="nucleotide sequence ID" value="NZ_CALCOA010000298.1"/>
</dbReference>
<dbReference type="PANTHER" id="PTHR34606:SF4">
    <property type="entry name" value="OUTER MEMBRANE LIPOPROTEIN DOLP"/>
    <property type="match status" value="1"/>
</dbReference>
<dbReference type="InterPro" id="IPR051686">
    <property type="entry name" value="Lipoprotein_DolP"/>
</dbReference>
<dbReference type="InterPro" id="IPR014004">
    <property type="entry name" value="Transpt-assoc_nodulatn_dom_bac"/>
</dbReference>
<evidence type="ECO:0000313" key="4">
    <source>
        <dbReference type="EMBL" id="PXX79379.1"/>
    </source>
</evidence>
<feature type="signal peptide" evidence="2">
    <location>
        <begin position="1"/>
        <end position="21"/>
    </location>
</feature>
<keyword evidence="1 2" id="KW-0732">Signal</keyword>
<gene>
    <name evidence="4" type="ORF">DFR34_10613</name>
</gene>
<protein>
    <submittedName>
        <fullName evidence="4">Osmotically-inducible protein OsmY</fullName>
    </submittedName>
</protein>
<feature type="domain" description="BON" evidence="3">
    <location>
        <begin position="48"/>
        <end position="114"/>
    </location>
</feature>
<dbReference type="InterPro" id="IPR007055">
    <property type="entry name" value="BON_dom"/>
</dbReference>
<evidence type="ECO:0000313" key="5">
    <source>
        <dbReference type="Proteomes" id="UP000247555"/>
    </source>
</evidence>
<dbReference type="Pfam" id="PF04972">
    <property type="entry name" value="BON"/>
    <property type="match status" value="2"/>
</dbReference>
<comment type="caution">
    <text evidence="4">The sequence shown here is derived from an EMBL/GenBank/DDBJ whole genome shotgun (WGS) entry which is preliminary data.</text>
</comment>
<dbReference type="Gene3D" id="3.40.1520.20">
    <property type="match status" value="1"/>
</dbReference>
<keyword evidence="5" id="KW-1185">Reference proteome</keyword>